<dbReference type="InterPro" id="IPR012336">
    <property type="entry name" value="Thioredoxin-like_fold"/>
</dbReference>
<keyword evidence="6" id="KW-1133">Transmembrane helix</keyword>
<comment type="similarity">
    <text evidence="1">Belongs to the thioredoxin family. DsbA subfamily.</text>
</comment>
<evidence type="ECO:0000259" key="7">
    <source>
        <dbReference type="Pfam" id="PF13462"/>
    </source>
</evidence>
<reference evidence="8 9" key="1">
    <citation type="journal article" date="2019" name="Int. J. Syst. Evol. Microbiol.">
        <title>The Global Catalogue of Microorganisms (GCM) 10K type strain sequencing project: providing services to taxonomists for standard genome sequencing and annotation.</title>
        <authorList>
            <consortium name="The Broad Institute Genomics Platform"/>
            <consortium name="The Broad Institute Genome Sequencing Center for Infectious Disease"/>
            <person name="Wu L."/>
            <person name="Ma J."/>
        </authorList>
    </citation>
    <scope>NUCLEOTIDE SEQUENCE [LARGE SCALE GENOMIC DNA]</scope>
    <source>
        <strain evidence="8 9">JCM 16378</strain>
    </source>
</reference>
<dbReference type="Proteomes" id="UP001501326">
    <property type="component" value="Unassembled WGS sequence"/>
</dbReference>
<feature type="transmembrane region" description="Helical" evidence="6">
    <location>
        <begin position="28"/>
        <end position="48"/>
    </location>
</feature>
<proteinExistence type="inferred from homology"/>
<gene>
    <name evidence="8" type="ORF">GCM10009867_00950</name>
</gene>
<evidence type="ECO:0000256" key="6">
    <source>
        <dbReference type="SAM" id="Phobius"/>
    </source>
</evidence>
<evidence type="ECO:0000313" key="9">
    <source>
        <dbReference type="Proteomes" id="UP001501326"/>
    </source>
</evidence>
<dbReference type="Pfam" id="PF13462">
    <property type="entry name" value="Thioredoxin_4"/>
    <property type="match status" value="1"/>
</dbReference>
<keyword evidence="6" id="KW-0472">Membrane</keyword>
<evidence type="ECO:0000256" key="1">
    <source>
        <dbReference type="ARBA" id="ARBA00005791"/>
    </source>
</evidence>
<organism evidence="8 9">
    <name type="scientific">Pedococcus aerophilus</name>
    <dbReference type="NCBI Taxonomy" id="436356"/>
    <lineage>
        <taxon>Bacteria</taxon>
        <taxon>Bacillati</taxon>
        <taxon>Actinomycetota</taxon>
        <taxon>Actinomycetes</taxon>
        <taxon>Micrococcales</taxon>
        <taxon>Intrasporangiaceae</taxon>
        <taxon>Pedococcus</taxon>
    </lineage>
</organism>
<evidence type="ECO:0000256" key="5">
    <source>
        <dbReference type="ARBA" id="ARBA00023284"/>
    </source>
</evidence>
<sequence>MTSSSASRKAKIAAATPKSQQRKGASPVVVATVVVVLIVAAVVTAAILGSQDKKEATTAGGSSIPKGASSMSAGIVVNPDAPAGVPTLDVYEDFQCPICAEFEHRFGEGIEALAEKGQVKLVFHTLSFLDDKLGNDSSNRAANAAACAADQGKFLEYHSGTFGAQPLREGAGYTDAALKSVAEKAGITGAGLTTWEKCYNDRSHNQYVESVQTQSEKDGINGTPTLRLDGKALDLAGFTNESLAAAVKAATK</sequence>
<evidence type="ECO:0000256" key="4">
    <source>
        <dbReference type="ARBA" id="ARBA00023157"/>
    </source>
</evidence>
<dbReference type="PANTHER" id="PTHR13887:SF14">
    <property type="entry name" value="DISULFIDE BOND FORMATION PROTEIN D"/>
    <property type="match status" value="1"/>
</dbReference>
<dbReference type="PANTHER" id="PTHR13887">
    <property type="entry name" value="GLUTATHIONE S-TRANSFERASE KAPPA"/>
    <property type="match status" value="1"/>
</dbReference>
<comment type="caution">
    <text evidence="8">The sequence shown here is derived from an EMBL/GenBank/DDBJ whole genome shotgun (WGS) entry which is preliminary data.</text>
</comment>
<keyword evidence="5" id="KW-0676">Redox-active center</keyword>
<accession>A0ABN3UCA3</accession>
<keyword evidence="2" id="KW-0732">Signal</keyword>
<name>A0ABN3UCA3_9MICO</name>
<dbReference type="SUPFAM" id="SSF52833">
    <property type="entry name" value="Thioredoxin-like"/>
    <property type="match status" value="1"/>
</dbReference>
<dbReference type="CDD" id="cd02972">
    <property type="entry name" value="DsbA_family"/>
    <property type="match status" value="1"/>
</dbReference>
<dbReference type="EMBL" id="BAAARN010000001">
    <property type="protein sequence ID" value="GAA2730153.1"/>
    <property type="molecule type" value="Genomic_DNA"/>
</dbReference>
<dbReference type="RefSeq" id="WP_344189192.1">
    <property type="nucleotide sequence ID" value="NZ_BAAARN010000001.1"/>
</dbReference>
<keyword evidence="4" id="KW-1015">Disulfide bond</keyword>
<keyword evidence="6" id="KW-0812">Transmembrane</keyword>
<protein>
    <recommendedName>
        <fullName evidence="7">Thioredoxin-like fold domain-containing protein</fullName>
    </recommendedName>
</protein>
<keyword evidence="9" id="KW-1185">Reference proteome</keyword>
<evidence type="ECO:0000313" key="8">
    <source>
        <dbReference type="EMBL" id="GAA2730153.1"/>
    </source>
</evidence>
<keyword evidence="3" id="KW-0560">Oxidoreductase</keyword>
<evidence type="ECO:0000256" key="3">
    <source>
        <dbReference type="ARBA" id="ARBA00023002"/>
    </source>
</evidence>
<feature type="domain" description="Thioredoxin-like fold" evidence="7">
    <location>
        <begin position="86"/>
        <end position="234"/>
    </location>
</feature>
<dbReference type="InterPro" id="IPR036249">
    <property type="entry name" value="Thioredoxin-like_sf"/>
</dbReference>
<dbReference type="Gene3D" id="3.40.30.10">
    <property type="entry name" value="Glutaredoxin"/>
    <property type="match status" value="1"/>
</dbReference>
<evidence type="ECO:0000256" key="2">
    <source>
        <dbReference type="ARBA" id="ARBA00022729"/>
    </source>
</evidence>